<comment type="caution">
    <text evidence="1">The sequence shown here is derived from an EMBL/GenBank/DDBJ whole genome shotgun (WGS) entry which is preliminary data.</text>
</comment>
<gene>
    <name evidence="1" type="ORF">Vadar_004635</name>
</gene>
<protein>
    <submittedName>
        <fullName evidence="1">Uncharacterized protein</fullName>
    </submittedName>
</protein>
<organism evidence="1 2">
    <name type="scientific">Vaccinium darrowii</name>
    <dbReference type="NCBI Taxonomy" id="229202"/>
    <lineage>
        <taxon>Eukaryota</taxon>
        <taxon>Viridiplantae</taxon>
        <taxon>Streptophyta</taxon>
        <taxon>Embryophyta</taxon>
        <taxon>Tracheophyta</taxon>
        <taxon>Spermatophyta</taxon>
        <taxon>Magnoliopsida</taxon>
        <taxon>eudicotyledons</taxon>
        <taxon>Gunneridae</taxon>
        <taxon>Pentapetalae</taxon>
        <taxon>asterids</taxon>
        <taxon>Ericales</taxon>
        <taxon>Ericaceae</taxon>
        <taxon>Vaccinioideae</taxon>
        <taxon>Vaccinieae</taxon>
        <taxon>Vaccinium</taxon>
    </lineage>
</organism>
<name>A0ACB7Z9X6_9ERIC</name>
<dbReference type="Proteomes" id="UP000828048">
    <property type="component" value="Chromosome 12"/>
</dbReference>
<reference evidence="1 2" key="1">
    <citation type="journal article" date="2021" name="Hortic Res">
        <title>High-quality reference genome and annotation aids understanding of berry development for evergreen blueberry (Vaccinium darrowii).</title>
        <authorList>
            <person name="Yu J."/>
            <person name="Hulse-Kemp A.M."/>
            <person name="Babiker E."/>
            <person name="Staton M."/>
        </authorList>
    </citation>
    <scope>NUCLEOTIDE SEQUENCE [LARGE SCALE GENOMIC DNA]</scope>
    <source>
        <strain evidence="2">cv. NJ 8807/NJ 8810</strain>
        <tissue evidence="1">Young leaf</tissue>
    </source>
</reference>
<proteinExistence type="predicted"/>
<dbReference type="EMBL" id="CM037162">
    <property type="protein sequence ID" value="KAH7862425.1"/>
    <property type="molecule type" value="Genomic_DNA"/>
</dbReference>
<evidence type="ECO:0000313" key="2">
    <source>
        <dbReference type="Proteomes" id="UP000828048"/>
    </source>
</evidence>
<sequence>MLLSSSIAASHQKRDTPHQGRLKQKLKKCKDALIVWSKKKFGNNLERVAELKSNSRAIQEQPFSDTNLGQEKRIKEELENPQIQEDVSTWRAPDHGKFKANCDVAISNSGHSSKTSVVFRNWKGKLLEGRATSIQADSNLDGELQAIRVACEMAKGMGLKEVEIESDNKQAISLNVSELVPPWNVSAVVMDIRHFAKEGNFLFRWVKRTANMVAHEVASLALSRVALLAGGDVLALLIFSAIGTFSHGFCVFDTETLCTADPFIVDERDNEILYRKKTE</sequence>
<accession>A0ACB7Z9X6</accession>
<evidence type="ECO:0000313" key="1">
    <source>
        <dbReference type="EMBL" id="KAH7862425.1"/>
    </source>
</evidence>
<keyword evidence="2" id="KW-1185">Reference proteome</keyword>